<keyword evidence="9" id="KW-1185">Reference proteome</keyword>
<comment type="subcellular location">
    <subcellularLocation>
        <location evidence="1">Membrane</location>
        <topology evidence="1">Multi-pass membrane protein</topology>
    </subcellularLocation>
</comment>
<reference evidence="8 9" key="1">
    <citation type="submission" date="2024-07" db="EMBL/GenBank/DDBJ databases">
        <title>Uliginosibacterium flavum JJ3220;KACC:17644.</title>
        <authorList>
            <person name="Kim M.K."/>
        </authorList>
    </citation>
    <scope>NUCLEOTIDE SEQUENCE [LARGE SCALE GENOMIC DNA]</scope>
    <source>
        <strain evidence="8 9">KACC:17644</strain>
    </source>
</reference>
<dbReference type="Proteomes" id="UP001549691">
    <property type="component" value="Unassembled WGS sequence"/>
</dbReference>
<keyword evidence="2 5" id="KW-0812">Transmembrane</keyword>
<evidence type="ECO:0000313" key="8">
    <source>
        <dbReference type="EMBL" id="MET7012768.1"/>
    </source>
</evidence>
<evidence type="ECO:0000256" key="2">
    <source>
        <dbReference type="ARBA" id="ARBA00022692"/>
    </source>
</evidence>
<dbReference type="Pfam" id="PF04932">
    <property type="entry name" value="Wzy_C"/>
    <property type="match status" value="1"/>
</dbReference>
<feature type="transmembrane region" description="Helical" evidence="5">
    <location>
        <begin position="411"/>
        <end position="430"/>
    </location>
</feature>
<feature type="transmembrane region" description="Helical" evidence="5">
    <location>
        <begin position="118"/>
        <end position="138"/>
    </location>
</feature>
<dbReference type="InterPro" id="IPR051533">
    <property type="entry name" value="WaaL-like"/>
</dbReference>
<dbReference type="InterPro" id="IPR007016">
    <property type="entry name" value="O-antigen_ligase-rel_domated"/>
</dbReference>
<evidence type="ECO:0000256" key="4">
    <source>
        <dbReference type="ARBA" id="ARBA00023136"/>
    </source>
</evidence>
<organism evidence="8 9">
    <name type="scientific">Uliginosibacterium flavum</name>
    <dbReference type="NCBI Taxonomy" id="1396831"/>
    <lineage>
        <taxon>Bacteria</taxon>
        <taxon>Pseudomonadati</taxon>
        <taxon>Pseudomonadota</taxon>
        <taxon>Betaproteobacteria</taxon>
        <taxon>Rhodocyclales</taxon>
        <taxon>Zoogloeaceae</taxon>
        <taxon>Uliginosibacterium</taxon>
    </lineage>
</organism>
<dbReference type="Pfam" id="PF11846">
    <property type="entry name" value="Wzy_C_2"/>
    <property type="match status" value="1"/>
</dbReference>
<evidence type="ECO:0000259" key="7">
    <source>
        <dbReference type="Pfam" id="PF11846"/>
    </source>
</evidence>
<dbReference type="EMBL" id="JBEWZI010000001">
    <property type="protein sequence ID" value="MET7012768.1"/>
    <property type="molecule type" value="Genomic_DNA"/>
</dbReference>
<feature type="transmembrane region" description="Helical" evidence="5">
    <location>
        <begin position="158"/>
        <end position="176"/>
    </location>
</feature>
<gene>
    <name evidence="8" type="ORF">ABXR19_01110</name>
</gene>
<feature type="domain" description="Virulence factor membrane-bound polymerase C-terminal" evidence="7">
    <location>
        <begin position="362"/>
        <end position="521"/>
    </location>
</feature>
<comment type="caution">
    <text evidence="8">The sequence shown here is derived from an EMBL/GenBank/DDBJ whole genome shotgun (WGS) entry which is preliminary data.</text>
</comment>
<keyword evidence="3 5" id="KW-1133">Transmembrane helix</keyword>
<dbReference type="PANTHER" id="PTHR37422">
    <property type="entry name" value="TEICHURONIC ACID BIOSYNTHESIS PROTEIN TUAE"/>
    <property type="match status" value="1"/>
</dbReference>
<feature type="transmembrane region" description="Helical" evidence="5">
    <location>
        <begin position="87"/>
        <end position="106"/>
    </location>
</feature>
<dbReference type="PANTHER" id="PTHR37422:SF21">
    <property type="entry name" value="EXOQ-LIKE PROTEIN"/>
    <property type="match status" value="1"/>
</dbReference>
<name>A0ABV2TGV6_9RHOO</name>
<protein>
    <submittedName>
        <fullName evidence="8">Wzy polymerase domain-containing protein</fullName>
    </submittedName>
</protein>
<feature type="transmembrane region" description="Helical" evidence="5">
    <location>
        <begin position="61"/>
        <end position="81"/>
    </location>
</feature>
<dbReference type="RefSeq" id="WP_354599227.1">
    <property type="nucleotide sequence ID" value="NZ_JBEWZI010000001.1"/>
</dbReference>
<feature type="transmembrane region" description="Helical" evidence="5">
    <location>
        <begin position="33"/>
        <end position="54"/>
    </location>
</feature>
<feature type="transmembrane region" description="Helical" evidence="5">
    <location>
        <begin position="205"/>
        <end position="221"/>
    </location>
</feature>
<evidence type="ECO:0000313" key="9">
    <source>
        <dbReference type="Proteomes" id="UP001549691"/>
    </source>
</evidence>
<dbReference type="InterPro" id="IPR021797">
    <property type="entry name" value="Wzy_C_2"/>
</dbReference>
<feature type="transmembrane region" description="Helical" evidence="5">
    <location>
        <begin position="233"/>
        <end position="253"/>
    </location>
</feature>
<evidence type="ECO:0000256" key="5">
    <source>
        <dbReference type="SAM" id="Phobius"/>
    </source>
</evidence>
<feature type="transmembrane region" description="Helical" evidence="5">
    <location>
        <begin position="333"/>
        <end position="350"/>
    </location>
</feature>
<feature type="transmembrane region" description="Helical" evidence="5">
    <location>
        <begin position="7"/>
        <end position="27"/>
    </location>
</feature>
<accession>A0ABV2TGV6</accession>
<feature type="domain" description="O-antigen ligase-related" evidence="6">
    <location>
        <begin position="190"/>
        <end position="342"/>
    </location>
</feature>
<feature type="transmembrane region" description="Helical" evidence="5">
    <location>
        <begin position="183"/>
        <end position="199"/>
    </location>
</feature>
<evidence type="ECO:0000256" key="3">
    <source>
        <dbReference type="ARBA" id="ARBA00022989"/>
    </source>
</evidence>
<proteinExistence type="predicted"/>
<evidence type="ECO:0000256" key="1">
    <source>
        <dbReference type="ARBA" id="ARBA00004141"/>
    </source>
</evidence>
<keyword evidence="4 5" id="KW-0472">Membrane</keyword>
<evidence type="ECO:0000259" key="6">
    <source>
        <dbReference type="Pfam" id="PF04932"/>
    </source>
</evidence>
<sequence length="567" mass="61130">MISQRLFWLAAIPLFVGLVLSSLINIHPNPQTVVYAEWAMALAAVLSFAGWVIARPQGLELRVGGAAGLILLVLLACLGWQLRTPGLGYAVYLGLFLLCYALGASLRSGTLVDAMAAGMLGGALLQSLAGVLQLSGVTLGGLVMGKIYLQAFGNVGQANHYADLLFLGLGSLSFLFARRWLNAWLALPLAAWLALAAAASASRGSLLYTAAFLVLGGLSLWRGDPAARRIGQALLVVAAFSVLAQALVTYGHILNSFGVTTALDRAGDAGSNGQRLFNWTAAWQAIVAHPWLGQGPATFYKASIDAMFTTPPATFPKFAEHAHNLPLNMGAEFGLPLTVLVIGGLLLWYLRQLLFVPTAARMWALACVGVVGLHSMVEYPLWYAYLLVPVALAMGVADGENLRLPVLRLPLWLGAGVAALAVVVLSWVAFDWFAVRAAYQTLAAEEPDTKLATRIKAREQLAKVSRYSVFALHAESLRLQSWHPDEGDAAQIADRCDAHWQYKPGWYLMMRCGEAYALSERGPALKRIVVAMCDGFPYHRPALNDWARAYDEAAKRGYRIGGRACLQ</sequence>
<feature type="transmembrane region" description="Helical" evidence="5">
    <location>
        <begin position="362"/>
        <end position="385"/>
    </location>
</feature>